<dbReference type="PANTHER" id="PTHR21143:SF133">
    <property type="entry name" value="GUSTATORY AND PHEROMONE RECEPTOR 32A-RELATED"/>
    <property type="match status" value="1"/>
</dbReference>
<keyword evidence="2 8" id="KW-1003">Cell membrane</keyword>
<evidence type="ECO:0000256" key="4">
    <source>
        <dbReference type="ARBA" id="ARBA00022989"/>
    </source>
</evidence>
<dbReference type="InParanoid" id="E0W0F4"/>
<keyword evidence="7 8" id="KW-0807">Transducer</keyword>
<name>E0W0F4_PEDHC</name>
<evidence type="ECO:0000256" key="9">
    <source>
        <dbReference type="SAM" id="MobiDB-lite"/>
    </source>
</evidence>
<evidence type="ECO:0000313" key="11">
    <source>
        <dbReference type="EnsemblMetazoa" id="PHUM551500-PA"/>
    </source>
</evidence>
<protein>
    <recommendedName>
        <fullName evidence="8">Gustatory receptor</fullName>
    </recommendedName>
</protein>
<dbReference type="OrthoDB" id="6770110at2759"/>
<comment type="caution">
    <text evidence="8">Lacks conserved residue(s) required for the propagation of feature annotation.</text>
</comment>
<organism>
    <name type="scientific">Pediculus humanus subsp. corporis</name>
    <name type="common">Body louse</name>
    <dbReference type="NCBI Taxonomy" id="121224"/>
    <lineage>
        <taxon>Eukaryota</taxon>
        <taxon>Metazoa</taxon>
        <taxon>Ecdysozoa</taxon>
        <taxon>Arthropoda</taxon>
        <taxon>Hexapoda</taxon>
        <taxon>Insecta</taxon>
        <taxon>Pterygota</taxon>
        <taxon>Neoptera</taxon>
        <taxon>Paraneoptera</taxon>
        <taxon>Psocodea</taxon>
        <taxon>Troctomorpha</taxon>
        <taxon>Phthiraptera</taxon>
        <taxon>Anoplura</taxon>
        <taxon>Pediculidae</taxon>
        <taxon>Pediculus</taxon>
    </lineage>
</organism>
<dbReference type="Proteomes" id="UP000009046">
    <property type="component" value="Unassembled WGS sequence"/>
</dbReference>
<comment type="similarity">
    <text evidence="8">Belongs to the insect chemoreceptor superfamily. Gustatory receptor (GR) family.</text>
</comment>
<dbReference type="KEGG" id="phu:Phum_PHUM551500"/>
<comment type="function">
    <text evidence="8">Gustatory receptor which mediates acceptance or avoidance behavior, depending on its substrates.</text>
</comment>
<keyword evidence="5 8" id="KW-0472">Membrane</keyword>
<evidence type="ECO:0000256" key="2">
    <source>
        <dbReference type="ARBA" id="ARBA00022475"/>
    </source>
</evidence>
<dbReference type="CTD" id="8234629"/>
<keyword evidence="12" id="KW-1185">Reference proteome</keyword>
<evidence type="ECO:0000313" key="12">
    <source>
        <dbReference type="Proteomes" id="UP000009046"/>
    </source>
</evidence>
<dbReference type="GO" id="GO:0008049">
    <property type="term" value="P:male courtship behavior"/>
    <property type="evidence" value="ECO:0007669"/>
    <property type="project" value="TreeGrafter"/>
</dbReference>
<proteinExistence type="inferred from homology"/>
<dbReference type="OMA" id="INSHYSE"/>
<feature type="transmembrane region" description="Helical" evidence="8">
    <location>
        <begin position="131"/>
        <end position="153"/>
    </location>
</feature>
<feature type="region of interest" description="Disordered" evidence="9">
    <location>
        <begin position="392"/>
        <end position="413"/>
    </location>
</feature>
<dbReference type="GO" id="GO:0005886">
    <property type="term" value="C:plasma membrane"/>
    <property type="evidence" value="ECO:0007669"/>
    <property type="project" value="UniProtKB-SubCell"/>
</dbReference>
<dbReference type="InterPro" id="IPR013604">
    <property type="entry name" value="7TM_chemorcpt"/>
</dbReference>
<reference evidence="10" key="1">
    <citation type="submission" date="2007-04" db="EMBL/GenBank/DDBJ databases">
        <title>Annotation of Pediculus humanus corporis strain USDA.</title>
        <authorList>
            <person name="Kirkness E."/>
            <person name="Hannick L."/>
            <person name="Hass B."/>
            <person name="Bruggner R."/>
            <person name="Lawson D."/>
            <person name="Bidwell S."/>
            <person name="Joardar V."/>
            <person name="Caler E."/>
            <person name="Walenz B."/>
            <person name="Inman J."/>
            <person name="Schobel S."/>
            <person name="Galinsky K."/>
            <person name="Amedeo P."/>
            <person name="Strausberg R."/>
        </authorList>
    </citation>
    <scope>NUCLEOTIDE SEQUENCE</scope>
    <source>
        <strain evidence="10">USDA</strain>
    </source>
</reference>
<keyword evidence="6 8" id="KW-0675">Receptor</keyword>
<dbReference type="RefSeq" id="XP_002431848.1">
    <property type="nucleotide sequence ID" value="XM_002431803.1"/>
</dbReference>
<dbReference type="GO" id="GO:0043025">
    <property type="term" value="C:neuronal cell body"/>
    <property type="evidence" value="ECO:0007669"/>
    <property type="project" value="TreeGrafter"/>
</dbReference>
<dbReference type="EMBL" id="DS235858">
    <property type="protein sequence ID" value="EEB19110.1"/>
    <property type="molecule type" value="Genomic_DNA"/>
</dbReference>
<dbReference type="GO" id="GO:0007165">
    <property type="term" value="P:signal transduction"/>
    <property type="evidence" value="ECO:0007669"/>
    <property type="project" value="UniProtKB-KW"/>
</dbReference>
<evidence type="ECO:0000256" key="8">
    <source>
        <dbReference type="RuleBase" id="RU363108"/>
    </source>
</evidence>
<evidence type="ECO:0000256" key="6">
    <source>
        <dbReference type="ARBA" id="ARBA00023170"/>
    </source>
</evidence>
<dbReference type="GO" id="GO:0050909">
    <property type="term" value="P:sensory perception of taste"/>
    <property type="evidence" value="ECO:0007669"/>
    <property type="project" value="InterPro"/>
</dbReference>
<dbReference type="GO" id="GO:0030425">
    <property type="term" value="C:dendrite"/>
    <property type="evidence" value="ECO:0007669"/>
    <property type="project" value="TreeGrafter"/>
</dbReference>
<dbReference type="GeneID" id="8234629"/>
<dbReference type="EnsemblMetazoa" id="PHUM551500-RA">
    <property type="protein sequence ID" value="PHUM551500-PA"/>
    <property type="gene ID" value="PHUM551500"/>
</dbReference>
<evidence type="ECO:0000256" key="5">
    <source>
        <dbReference type="ARBA" id="ARBA00023136"/>
    </source>
</evidence>
<sequence>MIKTKVFDNPILNVGKILSPVLILGQALGIVFFFWNEKKIWKVSYVLFILLLQIGSLAHELPSIKYWEQNANGLHGLIVRLDTFSWWFTYYFNYFLTLCRNKKILRAVEELKNFDVTIPVKRQEKLFKMNVAHVFVNVAFIVTYNVLGHDWVWPNDNHTPVTSSLYIFGDLTMFLSSLIFFQLTNLISETFKYINERLIKIKPKDMIESKSNFFGFYTREIIKLRQAHLFLINIAKDINSHYSEQLLMVIIYSMIQAVYAMRSIIGDFTITDIVESTLNVLCDSLWLLPYVLTVVQMIVICEKAMYESGQTLTIVHHLMNLYYYDSDILKELEIFAVQIKQHALMFHVRFFNLHYPFLNSLVSSMMTYFVVIATYQGESDEGVLINWNFKREPTSSTEPEEYEYDDDDDDDDE</sequence>
<feature type="transmembrane region" description="Helical" evidence="8">
    <location>
        <begin position="165"/>
        <end position="187"/>
    </location>
</feature>
<feature type="compositionally biased region" description="Acidic residues" evidence="9">
    <location>
        <begin position="398"/>
        <end position="413"/>
    </location>
</feature>
<feature type="transmembrane region" description="Helical" evidence="8">
    <location>
        <begin position="73"/>
        <end position="96"/>
    </location>
</feature>
<reference evidence="10" key="2">
    <citation type="submission" date="2007-04" db="EMBL/GenBank/DDBJ databases">
        <title>The genome of the human body louse.</title>
        <authorList>
            <consortium name="The Human Body Louse Genome Consortium"/>
            <person name="Kirkness E."/>
            <person name="Walenz B."/>
            <person name="Hass B."/>
            <person name="Bruggner R."/>
            <person name="Strausberg R."/>
        </authorList>
    </citation>
    <scope>NUCLEOTIDE SEQUENCE</scope>
    <source>
        <strain evidence="10">USDA</strain>
    </source>
</reference>
<comment type="subcellular location">
    <subcellularLocation>
        <location evidence="1 8">Cell membrane</location>
        <topology evidence="1 8">Multi-pass membrane protein</topology>
    </subcellularLocation>
</comment>
<evidence type="ECO:0000256" key="1">
    <source>
        <dbReference type="ARBA" id="ARBA00004651"/>
    </source>
</evidence>
<dbReference type="VEuPathDB" id="VectorBase:PHUM551500"/>
<dbReference type="Pfam" id="PF08395">
    <property type="entry name" value="7tm_7"/>
    <property type="match status" value="1"/>
</dbReference>
<evidence type="ECO:0000256" key="3">
    <source>
        <dbReference type="ARBA" id="ARBA00022692"/>
    </source>
</evidence>
<evidence type="ECO:0000256" key="7">
    <source>
        <dbReference type="ARBA" id="ARBA00023224"/>
    </source>
</evidence>
<dbReference type="EMBL" id="AAZO01006706">
    <property type="status" value="NOT_ANNOTATED_CDS"/>
    <property type="molecule type" value="Genomic_DNA"/>
</dbReference>
<accession>E0W0F4</accession>
<reference evidence="11" key="3">
    <citation type="submission" date="2020-05" db="UniProtKB">
        <authorList>
            <consortium name="EnsemblMetazoa"/>
        </authorList>
    </citation>
    <scope>IDENTIFICATION</scope>
    <source>
        <strain evidence="11">USDA</strain>
    </source>
</reference>
<dbReference type="GO" id="GO:0007635">
    <property type="term" value="P:chemosensory behavior"/>
    <property type="evidence" value="ECO:0007669"/>
    <property type="project" value="TreeGrafter"/>
</dbReference>
<dbReference type="PANTHER" id="PTHR21143">
    <property type="entry name" value="INVERTEBRATE GUSTATORY RECEPTOR"/>
    <property type="match status" value="1"/>
</dbReference>
<keyword evidence="3 8" id="KW-0812">Transmembrane</keyword>
<evidence type="ECO:0000313" key="10">
    <source>
        <dbReference type="EMBL" id="EEB19110.1"/>
    </source>
</evidence>
<dbReference type="GO" id="GO:0030424">
    <property type="term" value="C:axon"/>
    <property type="evidence" value="ECO:0007669"/>
    <property type="project" value="TreeGrafter"/>
</dbReference>
<gene>
    <name evidence="11" type="primary">8234629</name>
    <name evidence="10" type="ORF">Phum_PHUM551500</name>
</gene>
<dbReference type="AlphaFoldDB" id="E0W0F4"/>
<feature type="transmembrane region" description="Helical" evidence="8">
    <location>
        <begin position="17"/>
        <end position="36"/>
    </location>
</feature>
<dbReference type="HOGENOM" id="CLU_714351_0_0_1"/>
<keyword evidence="4 8" id="KW-1133">Transmembrane helix</keyword>